<dbReference type="SUPFAM" id="SSF55785">
    <property type="entry name" value="PYP-like sensor domain (PAS domain)"/>
    <property type="match status" value="1"/>
</dbReference>
<sequence>MADSLDDGAARLTLEALIQTAQDHLFIVDAGGRILDVSPGSAAVYGLSRDALRATTVQALQAGGVLSPSVSLEVIRTGQPAQIMQRTGTGRQVIAEAFPVYAGGKLIRVISRSRDLTDLRLLQDEYALLQRRFAEHLSRHHEPDDDDDASVGELVVRSRIMREMVHMLKRSAPTDATVVMLGESGVGKTAFARQVHRWSRRRGGAFVDVNCAAIPESLFESEMFGYQPGAFSGASRQGKAGLLEQAHGGTLFLDEIGELPLSMQSKLLKVIQDGSLTRLGDTRSRQVDFRLVVATNQDLARRVEEGAFRLDLYYRLNVIPVTLPPLRERREDIRGLAERHLGQLNRRYGQEKVLHPSVWVELMSNDWLGNIRELENWLERAWLSAEGEVVGAPGPELSAAGGEAFSGGQEIAEVENAKRQAHEATLAPGQGLRAAMEAHERCLLESLTATHPTTYALAERLGISQPSVVRKLKRHGLRLGR</sequence>
<dbReference type="Gene3D" id="1.10.10.60">
    <property type="entry name" value="Homeodomain-like"/>
    <property type="match status" value="1"/>
</dbReference>
<dbReference type="GO" id="GO:0005524">
    <property type="term" value="F:ATP binding"/>
    <property type="evidence" value="ECO:0007669"/>
    <property type="project" value="UniProtKB-KW"/>
</dbReference>
<dbReference type="InterPro" id="IPR058031">
    <property type="entry name" value="AAA_lid_NorR"/>
</dbReference>
<evidence type="ECO:0000256" key="4">
    <source>
        <dbReference type="ARBA" id="ARBA00029500"/>
    </source>
</evidence>
<dbReference type="NCBIfam" id="TIGR04381">
    <property type="entry name" value="HTH_TypR"/>
    <property type="match status" value="1"/>
</dbReference>
<dbReference type="Gene3D" id="1.10.8.60">
    <property type="match status" value="1"/>
</dbReference>
<dbReference type="FunFam" id="3.40.50.300:FF:000006">
    <property type="entry name" value="DNA-binding transcriptional regulator NtrC"/>
    <property type="match status" value="1"/>
</dbReference>
<organism evidence="7 8">
    <name type="scientific">Salinicola corii</name>
    <dbReference type="NCBI Taxonomy" id="2606937"/>
    <lineage>
        <taxon>Bacteria</taxon>
        <taxon>Pseudomonadati</taxon>
        <taxon>Pseudomonadota</taxon>
        <taxon>Gammaproteobacteria</taxon>
        <taxon>Oceanospirillales</taxon>
        <taxon>Halomonadaceae</taxon>
        <taxon>Salinicola</taxon>
    </lineage>
</organism>
<evidence type="ECO:0000259" key="5">
    <source>
        <dbReference type="PROSITE" id="PS50045"/>
    </source>
</evidence>
<reference evidence="7 8" key="1">
    <citation type="submission" date="2019-08" db="EMBL/GenBank/DDBJ databases">
        <title>Bioinformatics analysis of the strain L3 and L5.</title>
        <authorList>
            <person name="Li X."/>
        </authorList>
    </citation>
    <scope>NUCLEOTIDE SEQUENCE [LARGE SCALE GENOMIC DNA]</scope>
    <source>
        <strain evidence="7 8">L3</strain>
    </source>
</reference>
<dbReference type="GO" id="GO:0006355">
    <property type="term" value="P:regulation of DNA-templated transcription"/>
    <property type="evidence" value="ECO:0007669"/>
    <property type="project" value="InterPro"/>
</dbReference>
<evidence type="ECO:0000313" key="7">
    <source>
        <dbReference type="EMBL" id="KAA0020539.1"/>
    </source>
</evidence>
<dbReference type="SUPFAM" id="SSF52540">
    <property type="entry name" value="P-loop containing nucleoside triphosphate hydrolases"/>
    <property type="match status" value="1"/>
</dbReference>
<dbReference type="SUPFAM" id="SSF46689">
    <property type="entry name" value="Homeodomain-like"/>
    <property type="match status" value="1"/>
</dbReference>
<dbReference type="AlphaFoldDB" id="A0A640WIU0"/>
<dbReference type="PROSITE" id="PS00676">
    <property type="entry name" value="SIGMA54_INTERACT_2"/>
    <property type="match status" value="1"/>
</dbReference>
<dbReference type="InterPro" id="IPR003593">
    <property type="entry name" value="AAA+_ATPase"/>
</dbReference>
<dbReference type="InterPro" id="IPR000014">
    <property type="entry name" value="PAS"/>
</dbReference>
<name>A0A640WIU0_9GAMM</name>
<dbReference type="Pfam" id="PF18024">
    <property type="entry name" value="HTH_50"/>
    <property type="match status" value="1"/>
</dbReference>
<evidence type="ECO:0000256" key="1">
    <source>
        <dbReference type="ARBA" id="ARBA00022741"/>
    </source>
</evidence>
<dbReference type="InterPro" id="IPR025662">
    <property type="entry name" value="Sigma_54_int_dom_ATP-bd_1"/>
</dbReference>
<dbReference type="PROSITE" id="PS50112">
    <property type="entry name" value="PAS"/>
    <property type="match status" value="1"/>
</dbReference>
<dbReference type="Pfam" id="PF25601">
    <property type="entry name" value="AAA_lid_14"/>
    <property type="match status" value="1"/>
</dbReference>
<dbReference type="Proteomes" id="UP000466024">
    <property type="component" value="Unassembled WGS sequence"/>
</dbReference>
<accession>A0A640WIU0</accession>
<dbReference type="Gene3D" id="3.40.50.300">
    <property type="entry name" value="P-loop containing nucleotide triphosphate hydrolases"/>
    <property type="match status" value="1"/>
</dbReference>
<keyword evidence="1" id="KW-0547">Nucleotide-binding</keyword>
<keyword evidence="2" id="KW-0058">Aromatic hydrocarbons catabolism</keyword>
<comment type="caution">
    <text evidence="7">The sequence shown here is derived from an EMBL/GenBank/DDBJ whole genome shotgun (WGS) entry which is preliminary data.</text>
</comment>
<dbReference type="InterPro" id="IPR002078">
    <property type="entry name" value="Sigma_54_int"/>
</dbReference>
<evidence type="ECO:0000256" key="3">
    <source>
        <dbReference type="ARBA" id="ARBA00022840"/>
    </source>
</evidence>
<feature type="domain" description="Sigma-54 factor interaction" evidence="5">
    <location>
        <begin position="154"/>
        <end position="383"/>
    </location>
</feature>
<dbReference type="InterPro" id="IPR030828">
    <property type="entry name" value="HTH_TyrR"/>
</dbReference>
<evidence type="ECO:0000313" key="8">
    <source>
        <dbReference type="Proteomes" id="UP000466024"/>
    </source>
</evidence>
<dbReference type="CDD" id="cd00009">
    <property type="entry name" value="AAA"/>
    <property type="match status" value="1"/>
</dbReference>
<proteinExistence type="predicted"/>
<dbReference type="InterPro" id="IPR027417">
    <property type="entry name" value="P-loop_NTPase"/>
</dbReference>
<keyword evidence="8" id="KW-1185">Reference proteome</keyword>
<dbReference type="PROSITE" id="PS50045">
    <property type="entry name" value="SIGMA54_INTERACT_4"/>
    <property type="match status" value="1"/>
</dbReference>
<dbReference type="GO" id="GO:0003677">
    <property type="term" value="F:DNA binding"/>
    <property type="evidence" value="ECO:0007669"/>
    <property type="project" value="UniProtKB-KW"/>
</dbReference>
<feature type="domain" description="PAS" evidence="6">
    <location>
        <begin position="10"/>
        <end position="52"/>
    </location>
</feature>
<dbReference type="Gene3D" id="3.30.450.20">
    <property type="entry name" value="PAS domain"/>
    <property type="match status" value="1"/>
</dbReference>
<dbReference type="InterPro" id="IPR009057">
    <property type="entry name" value="Homeodomain-like_sf"/>
</dbReference>
<evidence type="ECO:0000256" key="2">
    <source>
        <dbReference type="ARBA" id="ARBA00022797"/>
    </source>
</evidence>
<protein>
    <recommendedName>
        <fullName evidence="4">HTH-type transcriptional regulatory protein TyrR</fullName>
    </recommendedName>
</protein>
<dbReference type="SMART" id="SM00382">
    <property type="entry name" value="AAA"/>
    <property type="match status" value="1"/>
</dbReference>
<dbReference type="InterPro" id="IPR025943">
    <property type="entry name" value="Sigma_54_int_dom_ATP-bd_2"/>
</dbReference>
<keyword evidence="3" id="KW-0067">ATP-binding</keyword>
<evidence type="ECO:0000259" key="6">
    <source>
        <dbReference type="PROSITE" id="PS50112"/>
    </source>
</evidence>
<dbReference type="EMBL" id="VTPX01000001">
    <property type="protein sequence ID" value="KAA0020539.1"/>
    <property type="molecule type" value="Genomic_DNA"/>
</dbReference>
<dbReference type="InterPro" id="IPR035965">
    <property type="entry name" value="PAS-like_dom_sf"/>
</dbReference>
<dbReference type="PROSITE" id="PS00675">
    <property type="entry name" value="SIGMA54_INTERACT_1"/>
    <property type="match status" value="1"/>
</dbReference>
<dbReference type="PANTHER" id="PTHR32071">
    <property type="entry name" value="TRANSCRIPTIONAL REGULATORY PROTEIN"/>
    <property type="match status" value="1"/>
</dbReference>
<dbReference type="RefSeq" id="WP_149433659.1">
    <property type="nucleotide sequence ID" value="NZ_VTPX01000001.1"/>
</dbReference>
<gene>
    <name evidence="7" type="ORF">F0A16_01710</name>
</gene>
<dbReference type="Pfam" id="PF00158">
    <property type="entry name" value="Sigma54_activat"/>
    <property type="match status" value="1"/>
</dbReference>